<dbReference type="RefSeq" id="WP_131526840.1">
    <property type="nucleotide sequence ID" value="NZ_SJSO01000002.1"/>
</dbReference>
<keyword evidence="2" id="KW-1185">Reference proteome</keyword>
<comment type="caution">
    <text evidence="1">The sequence shown here is derived from an EMBL/GenBank/DDBJ whole genome shotgun (WGS) entry which is preliminary data.</text>
</comment>
<dbReference type="OrthoDB" id="5564560at2"/>
<organism evidence="1 2">
    <name type="scientific">Pedobacter psychrodurus</name>
    <dbReference type="NCBI Taxonomy" id="2530456"/>
    <lineage>
        <taxon>Bacteria</taxon>
        <taxon>Pseudomonadati</taxon>
        <taxon>Bacteroidota</taxon>
        <taxon>Sphingobacteriia</taxon>
        <taxon>Sphingobacteriales</taxon>
        <taxon>Sphingobacteriaceae</taxon>
        <taxon>Pedobacter</taxon>
    </lineage>
</organism>
<evidence type="ECO:0000313" key="2">
    <source>
        <dbReference type="Proteomes" id="UP000293925"/>
    </source>
</evidence>
<gene>
    <name evidence="1" type="ORF">EZ456_02000</name>
</gene>
<protein>
    <recommendedName>
        <fullName evidence="3">Glycosyltransferase involved in cell wall biosynthesis</fullName>
    </recommendedName>
</protein>
<accession>A0A4R0Q7I3</accession>
<dbReference type="Proteomes" id="UP000293925">
    <property type="component" value="Unassembled WGS sequence"/>
</dbReference>
<name>A0A4R0Q7I3_9SPHI</name>
<dbReference type="AlphaFoldDB" id="A0A4R0Q7I3"/>
<evidence type="ECO:0000313" key="1">
    <source>
        <dbReference type="EMBL" id="TCD28956.1"/>
    </source>
</evidence>
<proteinExistence type="predicted"/>
<dbReference type="Gene3D" id="3.40.50.2000">
    <property type="entry name" value="Glycogen Phosphorylase B"/>
    <property type="match status" value="1"/>
</dbReference>
<dbReference type="EMBL" id="SJSO01000002">
    <property type="protein sequence ID" value="TCD28956.1"/>
    <property type="molecule type" value="Genomic_DNA"/>
</dbReference>
<dbReference type="SUPFAM" id="SSF53756">
    <property type="entry name" value="UDP-Glycosyltransferase/glycogen phosphorylase"/>
    <property type="match status" value="1"/>
</dbReference>
<evidence type="ECO:0008006" key="3">
    <source>
        <dbReference type="Google" id="ProtNLM"/>
    </source>
</evidence>
<reference evidence="1 2" key="1">
    <citation type="submission" date="2019-02" db="EMBL/GenBank/DDBJ databases">
        <title>Pedobacter sp. RP-3-21 sp. nov., isolated from Arctic soil.</title>
        <authorList>
            <person name="Dahal R.H."/>
        </authorList>
    </citation>
    <scope>NUCLEOTIDE SEQUENCE [LARGE SCALE GENOMIC DNA]</scope>
    <source>
        <strain evidence="1 2">RP-3-21</strain>
    </source>
</reference>
<sequence length="387" mass="44368">MIGIVTFNRDTFTNPTLYGIIEALGKKGVQVMLFNNNRDSKIPAEFKHVFYADVPNGLIFPRRPNKLLHYLRVFWSMFFVIKKNKIKHLIAVDPAGLVLTGRIKMFNKNLNIHYCSFEIFFQSEIAADAALVKLKKEESKYSKIISSIIIQDEIRKEFLIKENGIKHFNNWFLIPVYPIINKNYQGKKYKKTDFGLQQSDTVYVHTGSVAEWSGINQIIDTIENGLPPNQYILIHSKAKFHPENPVFIKLNALKVQGKNVIVHDDVFEDYNDYLSFLSCFDYGIVMYVPDTGIFTGMNIKEIGLSSGKFSAFLSQNMPVLLSPCRSYLSILADYKIGELITPEKNLAFHILNGSLKKIDAANCTKFFEERLMASHIVDQFLSQLLNH</sequence>